<protein>
    <submittedName>
        <fullName evidence="1">Uncharacterized protein</fullName>
    </submittedName>
</protein>
<dbReference type="Proteomes" id="UP001148737">
    <property type="component" value="Unassembled WGS sequence"/>
</dbReference>
<keyword evidence="2" id="KW-1185">Reference proteome</keyword>
<name>A0ACC1QBG0_9HYPO</name>
<comment type="caution">
    <text evidence="1">The sequence shown here is derived from an EMBL/GenBank/DDBJ whole genome shotgun (WGS) entry which is preliminary data.</text>
</comment>
<proteinExistence type="predicted"/>
<dbReference type="EMBL" id="JANAKD010003216">
    <property type="protein sequence ID" value="KAJ3472348.1"/>
    <property type="molecule type" value="Genomic_DNA"/>
</dbReference>
<sequence length="171" mass="18827">MTPPPQLNDVQLPSILGNGCSPRVPTILPKPASMGLGSRATSPLGGYPPSMPDHHQHHHQQQHQLPPLPPRVVAGQHALVAPPRLQPASSLGIDALPRPRRPQPPARRLRRASRQILGRGCRRVRRCLAHHTRESLEERPLLQPSWLRTSRQPQGGGEDEPGPRDGLARQD</sequence>
<reference evidence="1" key="1">
    <citation type="submission" date="2022-07" db="EMBL/GenBank/DDBJ databases">
        <title>Genome Sequence of Lecanicillium saksenae.</title>
        <authorList>
            <person name="Buettner E."/>
        </authorList>
    </citation>
    <scope>NUCLEOTIDE SEQUENCE</scope>
    <source>
        <strain evidence="1">VT-O1</strain>
    </source>
</reference>
<accession>A0ACC1QBG0</accession>
<gene>
    <name evidence="1" type="ORF">NLG97_g11065</name>
</gene>
<evidence type="ECO:0000313" key="2">
    <source>
        <dbReference type="Proteomes" id="UP001148737"/>
    </source>
</evidence>
<organism evidence="1 2">
    <name type="scientific">Lecanicillium saksenae</name>
    <dbReference type="NCBI Taxonomy" id="468837"/>
    <lineage>
        <taxon>Eukaryota</taxon>
        <taxon>Fungi</taxon>
        <taxon>Dikarya</taxon>
        <taxon>Ascomycota</taxon>
        <taxon>Pezizomycotina</taxon>
        <taxon>Sordariomycetes</taxon>
        <taxon>Hypocreomycetidae</taxon>
        <taxon>Hypocreales</taxon>
        <taxon>Cordycipitaceae</taxon>
        <taxon>Lecanicillium</taxon>
    </lineage>
</organism>
<evidence type="ECO:0000313" key="1">
    <source>
        <dbReference type="EMBL" id="KAJ3472348.1"/>
    </source>
</evidence>